<evidence type="ECO:0000256" key="4">
    <source>
        <dbReference type="ARBA" id="ARBA00022490"/>
    </source>
</evidence>
<dbReference type="PANTHER" id="PTHR11280">
    <property type="entry name" value="GLUCOSAMINE-6-PHOSPHATE ISOMERASE"/>
    <property type="match status" value="1"/>
</dbReference>
<dbReference type="GO" id="GO:0019262">
    <property type="term" value="P:N-acetylneuraminate catabolic process"/>
    <property type="evidence" value="ECO:0007669"/>
    <property type="project" value="TreeGrafter"/>
</dbReference>
<keyword evidence="7 9" id="KW-0119">Carbohydrate metabolism</keyword>
<comment type="subunit">
    <text evidence="3 9">Homohexamer.</text>
</comment>
<comment type="subcellular location">
    <subcellularLocation>
        <location evidence="1 9">Cytoplasm</location>
    </subcellularLocation>
</comment>
<dbReference type="EC" id="3.5.99.6" evidence="9"/>
<dbReference type="PANTHER" id="PTHR11280:SF8">
    <property type="entry name" value="GLUCOSAMINE-6-PHOSPHATE ISOMERASE 1"/>
    <property type="match status" value="1"/>
</dbReference>
<feature type="domain" description="Glucosamine/galactosamine-6-phosphate isomerase" evidence="10">
    <location>
        <begin position="33"/>
        <end position="230"/>
    </location>
</feature>
<dbReference type="GO" id="GO:0006046">
    <property type="term" value="P:N-acetylglucosamine catabolic process"/>
    <property type="evidence" value="ECO:0007669"/>
    <property type="project" value="TreeGrafter"/>
</dbReference>
<dbReference type="Gene3D" id="3.40.50.1360">
    <property type="match status" value="1"/>
</dbReference>
<sequence>MKLIILSDYNEASEWAAKYIRNKILLFNPGPDRYFTLGLPTGSTPLGCYKKLIEFYKNGEVSFHYVKTFNMDEYVGLPRDHPESYHSFMWNNFFKHIDIKAENTHILDGNAADLHAECEAFEEKITAAGGIQLFVGGIGPDGHIAFNEPGSSLVSRTRVKTLAKDTIIANARFFDGDLSRVPTSALTVGVGTVMDAKEVMILITGAHKALALAKAIEEGVNHMWTVSAFQQHPQSIFVCDEDATLELRVKTVKYFQGLMQMHNKLVETPHIELQKK</sequence>
<dbReference type="Pfam" id="PF01182">
    <property type="entry name" value="Glucosamine_iso"/>
    <property type="match status" value="1"/>
</dbReference>
<dbReference type="HAMAP" id="MF_01241">
    <property type="entry name" value="GlcN6P_deamin"/>
    <property type="match status" value="1"/>
</dbReference>
<dbReference type="CDD" id="cd01399">
    <property type="entry name" value="GlcN6P_deaminase"/>
    <property type="match status" value="1"/>
</dbReference>
<gene>
    <name evidence="11" type="ORF">fugu_013246</name>
</gene>
<dbReference type="InterPro" id="IPR018321">
    <property type="entry name" value="Glucosamine6P_isomerase_CS"/>
</dbReference>
<dbReference type="GO" id="GO:0006043">
    <property type="term" value="P:glucosamine catabolic process"/>
    <property type="evidence" value="ECO:0007669"/>
    <property type="project" value="TreeGrafter"/>
</dbReference>
<keyword evidence="5" id="KW-0597">Phosphoprotein</keyword>
<dbReference type="Proteomes" id="UP000516260">
    <property type="component" value="Chromosome 14"/>
</dbReference>
<name>A0A4Z2C349_9TELE</name>
<evidence type="ECO:0000256" key="2">
    <source>
        <dbReference type="ARBA" id="ARBA00005526"/>
    </source>
</evidence>
<keyword evidence="12" id="KW-1185">Reference proteome</keyword>
<keyword evidence="4 9" id="KW-0963">Cytoplasm</keyword>
<dbReference type="InterPro" id="IPR004547">
    <property type="entry name" value="Glucosamine6P_isomerase"/>
</dbReference>
<dbReference type="GO" id="GO:0004342">
    <property type="term" value="F:glucosamine-6-phosphate deaminase activity"/>
    <property type="evidence" value="ECO:0007669"/>
    <property type="project" value="UniProtKB-UniRule"/>
</dbReference>
<evidence type="ECO:0000256" key="6">
    <source>
        <dbReference type="ARBA" id="ARBA00022801"/>
    </source>
</evidence>
<comment type="function">
    <text evidence="8">Catalyzes the reversible conversion of alpha-D-glucosamine 6-phosphate (GlcN-6P) into beta-D-fructose 6-phosphate (Fru-6P) and ammonium ion, a regulatory reaction step in de novo uridine diphosphate-N-acetyl-alpha-D-glucosamine (UDP-GlcNAc) biosynthesis via hexosamine pathway. Deamination is coupled to aldo-keto isomerization mediating the metabolic flux from UDP-GlcNAc toward Fru-6P. At high ammonium level can drive amination and isomerization of Fru-6P toward hexosamines and UDP-GlcNAc synthesis. Has a role in fine tuning the metabolic fluctuations of cytosolic UDP-GlcNAc and their effects on hyaluronan synthesis that occur during tissue remodeling. Seems to trigger calcium oscillations in mammalian eggs. These oscillations serve as the essential trigger for egg activation and early development of the embryo.</text>
</comment>
<comment type="similarity">
    <text evidence="2 9">Belongs to the glucosamine/galactosamine-6-phosphate isomerase family.</text>
</comment>
<comment type="catalytic activity">
    <reaction evidence="9">
        <text>alpha-D-glucosamine 6-phosphate + H2O = beta-D-fructose 6-phosphate + NH4(+)</text>
        <dbReference type="Rhea" id="RHEA:12172"/>
        <dbReference type="ChEBI" id="CHEBI:15377"/>
        <dbReference type="ChEBI" id="CHEBI:28938"/>
        <dbReference type="ChEBI" id="CHEBI:57634"/>
        <dbReference type="ChEBI" id="CHEBI:75989"/>
        <dbReference type="EC" id="3.5.99.6"/>
    </reaction>
</comment>
<evidence type="ECO:0000256" key="8">
    <source>
        <dbReference type="ARBA" id="ARBA00045295"/>
    </source>
</evidence>
<accession>A0A4Z2C349</accession>
<dbReference type="GO" id="GO:0005737">
    <property type="term" value="C:cytoplasm"/>
    <property type="evidence" value="ECO:0007669"/>
    <property type="project" value="UniProtKB-SubCell"/>
</dbReference>
<dbReference type="FunFam" id="3.40.50.1360:FF:000004">
    <property type="entry name" value="Glucosamine-6-phosphate isomerase"/>
    <property type="match status" value="1"/>
</dbReference>
<evidence type="ECO:0000259" key="10">
    <source>
        <dbReference type="Pfam" id="PF01182"/>
    </source>
</evidence>
<dbReference type="InterPro" id="IPR006148">
    <property type="entry name" value="Glc/Gal-6P_isomerase"/>
</dbReference>
<dbReference type="GO" id="GO:0005975">
    <property type="term" value="P:carbohydrate metabolic process"/>
    <property type="evidence" value="ECO:0007669"/>
    <property type="project" value="InterPro"/>
</dbReference>
<dbReference type="AlphaFoldDB" id="A0A4Z2C349"/>
<dbReference type="NCBIfam" id="TIGR00502">
    <property type="entry name" value="nagB"/>
    <property type="match status" value="1"/>
</dbReference>
<keyword evidence="6 9" id="KW-0378">Hydrolase</keyword>
<organism evidence="11 12">
    <name type="scientific">Takifugu bimaculatus</name>
    <dbReference type="NCBI Taxonomy" id="433685"/>
    <lineage>
        <taxon>Eukaryota</taxon>
        <taxon>Metazoa</taxon>
        <taxon>Chordata</taxon>
        <taxon>Craniata</taxon>
        <taxon>Vertebrata</taxon>
        <taxon>Euteleostomi</taxon>
        <taxon>Actinopterygii</taxon>
        <taxon>Neopterygii</taxon>
        <taxon>Teleostei</taxon>
        <taxon>Neoteleostei</taxon>
        <taxon>Acanthomorphata</taxon>
        <taxon>Eupercaria</taxon>
        <taxon>Tetraodontiformes</taxon>
        <taxon>Tetradontoidea</taxon>
        <taxon>Tetraodontidae</taxon>
        <taxon>Takifugu</taxon>
    </lineage>
</organism>
<evidence type="ECO:0000313" key="11">
    <source>
        <dbReference type="EMBL" id="TNM98682.1"/>
    </source>
</evidence>
<evidence type="ECO:0000256" key="7">
    <source>
        <dbReference type="ARBA" id="ARBA00023277"/>
    </source>
</evidence>
<proteinExistence type="inferred from homology"/>
<dbReference type="PROSITE" id="PS01161">
    <property type="entry name" value="GLC_GALNAC_ISOMERASE"/>
    <property type="match status" value="1"/>
</dbReference>
<dbReference type="SUPFAM" id="SSF100950">
    <property type="entry name" value="NagB/RpiA/CoA transferase-like"/>
    <property type="match status" value="1"/>
</dbReference>
<dbReference type="GO" id="GO:0042802">
    <property type="term" value="F:identical protein binding"/>
    <property type="evidence" value="ECO:0007669"/>
    <property type="project" value="TreeGrafter"/>
</dbReference>
<evidence type="ECO:0000256" key="1">
    <source>
        <dbReference type="ARBA" id="ARBA00004496"/>
    </source>
</evidence>
<evidence type="ECO:0000256" key="3">
    <source>
        <dbReference type="ARBA" id="ARBA00011643"/>
    </source>
</evidence>
<reference evidence="11 12" key="1">
    <citation type="submission" date="2019-04" db="EMBL/GenBank/DDBJ databases">
        <title>The sequence and de novo assembly of Takifugu bimaculatus genome using PacBio and Hi-C technologies.</title>
        <authorList>
            <person name="Xu P."/>
            <person name="Liu B."/>
            <person name="Zhou Z."/>
        </authorList>
    </citation>
    <scope>NUCLEOTIDE SEQUENCE [LARGE SCALE GENOMIC DNA]</scope>
    <source>
        <strain evidence="11">TB-2018</strain>
        <tissue evidence="11">Muscle</tissue>
    </source>
</reference>
<dbReference type="InterPro" id="IPR037171">
    <property type="entry name" value="NagB/RpiA_transferase-like"/>
</dbReference>
<dbReference type="EMBL" id="SWLE01000006">
    <property type="protein sequence ID" value="TNM98682.1"/>
    <property type="molecule type" value="Genomic_DNA"/>
</dbReference>
<evidence type="ECO:0000313" key="12">
    <source>
        <dbReference type="Proteomes" id="UP000516260"/>
    </source>
</evidence>
<evidence type="ECO:0000256" key="9">
    <source>
        <dbReference type="RuleBase" id="RU361197"/>
    </source>
</evidence>
<comment type="caution">
    <text evidence="11">The sequence shown here is derived from an EMBL/GenBank/DDBJ whole genome shotgun (WGS) entry which is preliminary data.</text>
</comment>
<evidence type="ECO:0000256" key="5">
    <source>
        <dbReference type="ARBA" id="ARBA00022553"/>
    </source>
</evidence>
<protein>
    <recommendedName>
        <fullName evidence="9">Glucosamine-6-phosphate isomerase</fullName>
        <ecNumber evidence="9">3.5.99.6</ecNumber>
    </recommendedName>
    <alternativeName>
        <fullName evidence="9">Glucosamine-6-phosphate isomerase</fullName>
    </alternativeName>
</protein>